<organism evidence="2 3">
    <name type="scientific">Yoonia vestfoldensis SKA53</name>
    <dbReference type="NCBI Taxonomy" id="314232"/>
    <lineage>
        <taxon>Bacteria</taxon>
        <taxon>Pseudomonadati</taxon>
        <taxon>Pseudomonadota</taxon>
        <taxon>Alphaproteobacteria</taxon>
        <taxon>Rhodobacterales</taxon>
        <taxon>Paracoccaceae</taxon>
        <taxon>Yoonia</taxon>
    </lineage>
</organism>
<dbReference type="AlphaFoldDB" id="A3V3Z7"/>
<reference evidence="2 3" key="1">
    <citation type="submission" date="2006-01" db="EMBL/GenBank/DDBJ databases">
        <authorList>
            <person name="Hagstrom A."/>
            <person name="Ferriera S."/>
            <person name="Johnson J."/>
            <person name="Kravitz S."/>
            <person name="Halpern A."/>
            <person name="Remington K."/>
            <person name="Beeson K."/>
            <person name="Tran B."/>
            <person name="Rogers Y.-H."/>
            <person name="Friedman R."/>
            <person name="Venter J.C."/>
        </authorList>
    </citation>
    <scope>NUCLEOTIDE SEQUENCE [LARGE SCALE GENOMIC DNA]</scope>
    <source>
        <strain evidence="2 3">SKA53</strain>
    </source>
</reference>
<dbReference type="HOGENOM" id="CLU_3201691_0_0_5"/>
<feature type="region of interest" description="Disordered" evidence="1">
    <location>
        <begin position="25"/>
        <end position="45"/>
    </location>
</feature>
<proteinExistence type="predicted"/>
<dbReference type="Proteomes" id="UP000004507">
    <property type="component" value="Unassembled WGS sequence"/>
</dbReference>
<feature type="compositionally biased region" description="Polar residues" evidence="1">
    <location>
        <begin position="27"/>
        <end position="36"/>
    </location>
</feature>
<gene>
    <name evidence="2" type="ORF">SKA53_02371</name>
</gene>
<keyword evidence="3" id="KW-1185">Reference proteome</keyword>
<evidence type="ECO:0000313" key="3">
    <source>
        <dbReference type="Proteomes" id="UP000004507"/>
    </source>
</evidence>
<protein>
    <submittedName>
        <fullName evidence="2">Uncharacterized protein</fullName>
    </submittedName>
</protein>
<evidence type="ECO:0000256" key="1">
    <source>
        <dbReference type="SAM" id="MobiDB-lite"/>
    </source>
</evidence>
<accession>A3V3Z7</accession>
<evidence type="ECO:0000313" key="2">
    <source>
        <dbReference type="EMBL" id="EAQ07204.1"/>
    </source>
</evidence>
<sequence length="45" mass="4708">MTGEIATRRRCAHKASAAFAIAPQGQPHLTAQSQGVRQGFETGAV</sequence>
<name>A3V3Z7_9RHOB</name>
<dbReference type="EMBL" id="AAMS01000003">
    <property type="protein sequence ID" value="EAQ07204.1"/>
    <property type="molecule type" value="Genomic_DNA"/>
</dbReference>
<comment type="caution">
    <text evidence="2">The sequence shown here is derived from an EMBL/GenBank/DDBJ whole genome shotgun (WGS) entry which is preliminary data.</text>
</comment>